<dbReference type="Proteomes" id="UP000186817">
    <property type="component" value="Unassembled WGS sequence"/>
</dbReference>
<dbReference type="GO" id="GO:0016020">
    <property type="term" value="C:membrane"/>
    <property type="evidence" value="ECO:0007669"/>
    <property type="project" value="UniProtKB-SubCell"/>
</dbReference>
<evidence type="ECO:0000256" key="6">
    <source>
        <dbReference type="SAM" id="Phobius"/>
    </source>
</evidence>
<feature type="transmembrane region" description="Helical" evidence="6">
    <location>
        <begin position="670"/>
        <end position="690"/>
    </location>
</feature>
<keyword evidence="2 6" id="KW-0812">Transmembrane</keyword>
<accession>A0A1Q9D3X4</accession>
<protein>
    <submittedName>
        <fullName evidence="8">N amino acid transport system protein</fullName>
    </submittedName>
</protein>
<sequence>MSERPSRVIYQLPLGTVISGRFRMVIVKQGSPTVTPDGQFRKAHAANEVACRNMRALHIFLATNELHKRVGWTSMTGHALDLAAINQLPGLKHHIRYVALDEYQMYFRLRYDFIVREKQWLPENPNEVDVEMVDALPDVHHLLIFTKDELGQPLQLVGSLRLGFTSILEHTLAGSRSMQQFLTTSDRLQLQKFFQQGDVLEISRLCVTKDADAAERKDAMKTTQLLSVFSKMYCTPSPVFVLFQAFQREAEIATTDLGPDVSHKSKFVYTLGQHWSKFDTAENECGEPSTAEAAHAIEVAHLHIFPANQSYMADLVPVESEKCSVLCTAFTAFYTTAMSDVDDDIKKRSTSRNAVQEGLSWKDIAWLMLSDIVGTSVLTLNGVAAKLGWVLTIAFIGGLFPVALYSSLLMSRTRGILSRMFGTDKTVGLGTMGEIAACVFDSQRAGQIVIIIVYGYTALGQASYMLVMGRALQMSLYDLPLCLPAAVLLTIVALVVPIFGVRKLSESVPLAFFNSLLIVAVIVLALYRAGTTTPPCPHTFYFDPGLSGMVVLGAATNVVYSYAGQWMYFELMDTMAAPEDFPKSFSIAGPFMLISYLAVACLGYGFGSGSGDLIAGMPHGPMLQAAAAMLFIHVLIVYLIKSVVLVHFLHGCWKPNQVDARGLRSYVQHGGLGVLLLLMGFVVSNMVPFFSQLLGIIGGLFAGPIGFLFPITFFLLARGREVLGGREEHESLPMELQASSEEVAMCGGDDDKEESTETSSSASYETELGGGRCRYLVIGFNSLPLWERTTIVGTVLFIVATMVFGVADEIFEVIEMWDRLGAPFQCHHLQPPSRPTCAG</sequence>
<keyword evidence="3 6" id="KW-1133">Transmembrane helix</keyword>
<feature type="domain" description="Amino acid transporter transmembrane" evidence="7">
    <location>
        <begin position="359"/>
        <end position="721"/>
    </location>
</feature>
<feature type="transmembrane region" description="Helical" evidence="6">
    <location>
        <begin position="789"/>
        <end position="807"/>
    </location>
</feature>
<feature type="transmembrane region" description="Helical" evidence="6">
    <location>
        <begin position="541"/>
        <end position="563"/>
    </location>
</feature>
<evidence type="ECO:0000256" key="1">
    <source>
        <dbReference type="ARBA" id="ARBA00004141"/>
    </source>
</evidence>
<dbReference type="GO" id="GO:0015179">
    <property type="term" value="F:L-amino acid transmembrane transporter activity"/>
    <property type="evidence" value="ECO:0007669"/>
    <property type="project" value="TreeGrafter"/>
</dbReference>
<dbReference type="AlphaFoldDB" id="A0A1Q9D3X4"/>
<dbReference type="Gene3D" id="3.40.630.30">
    <property type="match status" value="1"/>
</dbReference>
<evidence type="ECO:0000259" key="7">
    <source>
        <dbReference type="Pfam" id="PF01490"/>
    </source>
</evidence>
<dbReference type="OrthoDB" id="40134at2759"/>
<organism evidence="8 9">
    <name type="scientific">Symbiodinium microadriaticum</name>
    <name type="common">Dinoflagellate</name>
    <name type="synonym">Zooxanthella microadriatica</name>
    <dbReference type="NCBI Taxonomy" id="2951"/>
    <lineage>
        <taxon>Eukaryota</taxon>
        <taxon>Sar</taxon>
        <taxon>Alveolata</taxon>
        <taxon>Dinophyceae</taxon>
        <taxon>Suessiales</taxon>
        <taxon>Symbiodiniaceae</taxon>
        <taxon>Symbiodinium</taxon>
    </lineage>
</organism>
<dbReference type="Pfam" id="PF01490">
    <property type="entry name" value="Aa_trans"/>
    <property type="match status" value="1"/>
</dbReference>
<reference evidence="8 9" key="1">
    <citation type="submission" date="2016-02" db="EMBL/GenBank/DDBJ databases">
        <title>Genome analysis of coral dinoflagellate symbionts highlights evolutionary adaptations to a symbiotic lifestyle.</title>
        <authorList>
            <person name="Aranda M."/>
            <person name="Li Y."/>
            <person name="Liew Y.J."/>
            <person name="Baumgarten S."/>
            <person name="Simakov O."/>
            <person name="Wilson M."/>
            <person name="Piel J."/>
            <person name="Ashoor H."/>
            <person name="Bougouffa S."/>
            <person name="Bajic V.B."/>
            <person name="Ryu T."/>
            <person name="Ravasi T."/>
            <person name="Bayer T."/>
            <person name="Micklem G."/>
            <person name="Kim H."/>
            <person name="Bhak J."/>
            <person name="Lajeunesse T.C."/>
            <person name="Voolstra C.R."/>
        </authorList>
    </citation>
    <scope>NUCLEOTIDE SEQUENCE [LARGE SCALE GENOMIC DNA]</scope>
    <source>
        <strain evidence="8 9">CCMP2467</strain>
    </source>
</reference>
<gene>
    <name evidence="8" type="primary">mtr</name>
    <name evidence="8" type="ORF">AK812_SmicGene28638</name>
</gene>
<comment type="caution">
    <text evidence="8">The sequence shown here is derived from an EMBL/GenBank/DDBJ whole genome shotgun (WGS) entry which is preliminary data.</text>
</comment>
<evidence type="ECO:0000256" key="2">
    <source>
        <dbReference type="ARBA" id="ARBA00022692"/>
    </source>
</evidence>
<feature type="transmembrane region" description="Helical" evidence="6">
    <location>
        <begin position="389"/>
        <end position="410"/>
    </location>
</feature>
<keyword evidence="4 6" id="KW-0472">Membrane</keyword>
<dbReference type="PANTHER" id="PTHR22950">
    <property type="entry name" value="AMINO ACID TRANSPORTER"/>
    <property type="match status" value="1"/>
</dbReference>
<evidence type="ECO:0000256" key="4">
    <source>
        <dbReference type="ARBA" id="ARBA00023136"/>
    </source>
</evidence>
<feature type="transmembrane region" description="Helical" evidence="6">
    <location>
        <begin position="508"/>
        <end position="529"/>
    </location>
</feature>
<evidence type="ECO:0000313" key="9">
    <source>
        <dbReference type="Proteomes" id="UP000186817"/>
    </source>
</evidence>
<feature type="transmembrane region" description="Helical" evidence="6">
    <location>
        <begin position="479"/>
        <end position="501"/>
    </location>
</feature>
<proteinExistence type="predicted"/>
<feature type="transmembrane region" description="Helical" evidence="6">
    <location>
        <begin position="584"/>
        <end position="606"/>
    </location>
</feature>
<name>A0A1Q9D3X4_SYMMI</name>
<dbReference type="PANTHER" id="PTHR22950:SF461">
    <property type="entry name" value="AMINO ACID TRANSPORTER TRANSMEMBRANE DOMAIN-CONTAINING PROTEIN"/>
    <property type="match status" value="1"/>
</dbReference>
<dbReference type="SUPFAM" id="SSF55729">
    <property type="entry name" value="Acyl-CoA N-acyltransferases (Nat)"/>
    <property type="match status" value="1"/>
</dbReference>
<comment type="subcellular location">
    <subcellularLocation>
        <location evidence="1">Membrane</location>
        <topology evidence="1">Multi-pass membrane protein</topology>
    </subcellularLocation>
</comment>
<dbReference type="InterPro" id="IPR013057">
    <property type="entry name" value="AA_transpt_TM"/>
</dbReference>
<evidence type="ECO:0000256" key="3">
    <source>
        <dbReference type="ARBA" id="ARBA00022989"/>
    </source>
</evidence>
<keyword evidence="9" id="KW-1185">Reference proteome</keyword>
<dbReference type="InterPro" id="IPR016181">
    <property type="entry name" value="Acyl_CoA_acyltransferase"/>
</dbReference>
<evidence type="ECO:0000313" key="8">
    <source>
        <dbReference type="EMBL" id="OLP89881.1"/>
    </source>
</evidence>
<feature type="region of interest" description="Disordered" evidence="5">
    <location>
        <begin position="745"/>
        <end position="765"/>
    </location>
</feature>
<dbReference type="EMBL" id="LSRX01000739">
    <property type="protein sequence ID" value="OLP89881.1"/>
    <property type="molecule type" value="Genomic_DNA"/>
</dbReference>
<feature type="transmembrane region" description="Helical" evidence="6">
    <location>
        <begin position="448"/>
        <end position="467"/>
    </location>
</feature>
<feature type="transmembrane region" description="Helical" evidence="6">
    <location>
        <begin position="696"/>
        <end position="717"/>
    </location>
</feature>
<feature type="transmembrane region" description="Helical" evidence="6">
    <location>
        <begin position="626"/>
        <end position="649"/>
    </location>
</feature>
<evidence type="ECO:0000256" key="5">
    <source>
        <dbReference type="SAM" id="MobiDB-lite"/>
    </source>
</evidence>